<sequence length="124" mass="13801">MAQINIKDAIVNVVEKYLKSFSKSLITRFYTKEQLIDIYDKKDIIKNLSKNSNDKLLYNGSILCTEGDLINIKASNIIVETDNGEKTLQEILDSLSDYSDAPRAYCGNAECGASYCGDIDSEDA</sequence>
<reference evidence="1 2" key="1">
    <citation type="submission" date="2013-02" db="EMBL/GenBank/DDBJ databases">
        <title>Genome sequence of Clostridium saccharoperbutylacetonicum N1-4(HMT).</title>
        <authorList>
            <person name="Poehlein A."/>
            <person name="Daniel R."/>
        </authorList>
    </citation>
    <scope>NUCLEOTIDE SEQUENCE [LARGE SCALE GENOMIC DNA]</scope>
    <source>
        <strain evidence="2">N1-4(HMT)</strain>
        <plasmid evidence="2">Plasmid Csp_135p</plasmid>
    </source>
</reference>
<proteinExistence type="predicted"/>
<evidence type="ECO:0000313" key="1">
    <source>
        <dbReference type="EMBL" id="AGF59626.1"/>
    </source>
</evidence>
<protein>
    <submittedName>
        <fullName evidence="1">Uncharacterized protein</fullName>
    </submittedName>
</protein>
<keyword evidence="1" id="KW-0614">Plasmid</keyword>
<geneLocation type="plasmid" evidence="1 2">
    <name>Csp_135p</name>
</geneLocation>
<dbReference type="EMBL" id="CP004122">
    <property type="protein sequence ID" value="AGF59626.1"/>
    <property type="molecule type" value="Genomic_DNA"/>
</dbReference>
<dbReference type="PATRIC" id="fig|931276.5.peg.5952"/>
<name>M1MYP1_9CLOT</name>
<dbReference type="AlphaFoldDB" id="M1MYP1"/>
<dbReference type="Proteomes" id="UP000011728">
    <property type="component" value="Plasmid Csp_135p"/>
</dbReference>
<dbReference type="HOGENOM" id="CLU_1999951_0_0_9"/>
<dbReference type="RefSeq" id="WP_015395933.1">
    <property type="nucleotide sequence ID" value="NC_020292.1"/>
</dbReference>
<evidence type="ECO:0000313" key="2">
    <source>
        <dbReference type="Proteomes" id="UP000011728"/>
    </source>
</evidence>
<organism evidence="1 2">
    <name type="scientific">Clostridium saccharoperbutylacetonicum N1-4(HMT)</name>
    <dbReference type="NCBI Taxonomy" id="931276"/>
    <lineage>
        <taxon>Bacteria</taxon>
        <taxon>Bacillati</taxon>
        <taxon>Bacillota</taxon>
        <taxon>Clostridia</taxon>
        <taxon>Eubacteriales</taxon>
        <taxon>Clostridiaceae</taxon>
        <taxon>Clostridium</taxon>
    </lineage>
</organism>
<accession>M1MYP1</accession>
<gene>
    <name evidence="1" type="ORF">Cspa_135p00660</name>
</gene>
<keyword evidence="2" id="KW-1185">Reference proteome</keyword>
<dbReference type="KEGG" id="csr:Cspa_135p00660"/>